<reference evidence="1 2" key="1">
    <citation type="submission" date="2016-05" db="EMBL/GenBank/DDBJ databases">
        <title>Microbial solvent formation.</title>
        <authorList>
            <person name="Poehlein A."/>
            <person name="Montoya Solano J.D."/>
            <person name="Flitsch S."/>
            <person name="Krabben P."/>
            <person name="Duerre P."/>
            <person name="Daniel R."/>
        </authorList>
    </citation>
    <scope>NUCLEOTIDE SEQUENCE [LARGE SCALE GENOMIC DNA]</scope>
    <source>
        <strain evidence="1 2">DSM 2619</strain>
    </source>
</reference>
<sequence>MNKDIVIIKKNFFIYNGEEYDFDRVTEINNLLKSNLKIIILEEELYAKQFTTNIKRNQIYQFVEYKINNDFLQNGDILYDFEKINNVIAIYYIKGAKRIEKLSETANNIEVKPIQFIAKDVMGKVLNNENFTCRILLKFQECYYYMSFKKGLFYNGFVNEDKKLVVNKIIENNDLGELYFDYNIEGNLNSLDEFKIIKINLGELINEKIYEKQKFYSRKIL</sequence>
<accession>A0A1S8TUE3</accession>
<dbReference type="OrthoDB" id="1908899at2"/>
<dbReference type="RefSeq" id="WP_077846384.1">
    <property type="nucleotide sequence ID" value="NZ_LZZM01000073.1"/>
</dbReference>
<keyword evidence="2" id="KW-1185">Reference proteome</keyword>
<proteinExistence type="predicted"/>
<evidence type="ECO:0000313" key="1">
    <source>
        <dbReference type="EMBL" id="OOM81005.1"/>
    </source>
</evidence>
<protein>
    <submittedName>
        <fullName evidence="1">Uncharacterized protein</fullName>
    </submittedName>
</protein>
<dbReference type="STRING" id="29367.CLPUN_11650"/>
<dbReference type="Proteomes" id="UP000190890">
    <property type="component" value="Unassembled WGS sequence"/>
</dbReference>
<name>A0A1S8TUE3_9CLOT</name>
<comment type="caution">
    <text evidence="1">The sequence shown here is derived from an EMBL/GenBank/DDBJ whole genome shotgun (WGS) entry which is preliminary data.</text>
</comment>
<organism evidence="1 2">
    <name type="scientific">Clostridium puniceum</name>
    <dbReference type="NCBI Taxonomy" id="29367"/>
    <lineage>
        <taxon>Bacteria</taxon>
        <taxon>Bacillati</taxon>
        <taxon>Bacillota</taxon>
        <taxon>Clostridia</taxon>
        <taxon>Eubacteriales</taxon>
        <taxon>Clostridiaceae</taxon>
        <taxon>Clostridium</taxon>
    </lineage>
</organism>
<evidence type="ECO:0000313" key="2">
    <source>
        <dbReference type="Proteomes" id="UP000190890"/>
    </source>
</evidence>
<dbReference type="EMBL" id="LZZM01000073">
    <property type="protein sequence ID" value="OOM81005.1"/>
    <property type="molecule type" value="Genomic_DNA"/>
</dbReference>
<dbReference type="AlphaFoldDB" id="A0A1S8TUE3"/>
<gene>
    <name evidence="1" type="ORF">CLPUN_11650</name>
</gene>